<dbReference type="InterPro" id="IPR002523">
    <property type="entry name" value="MgTranspt_CorA/ZnTranspt_ZntB"/>
</dbReference>
<reference evidence="8" key="1">
    <citation type="submission" date="2015-03" db="EMBL/GenBank/DDBJ databases">
        <authorList>
            <person name="Urmite Genomes"/>
        </authorList>
    </citation>
    <scope>NUCLEOTIDE SEQUENCE [LARGE SCALE GENOMIC DNA]</scope>
    <source>
        <strain evidence="8">FF10</strain>
    </source>
</reference>
<dbReference type="PANTHER" id="PTHR47891">
    <property type="entry name" value="TRANSPORTER-RELATED"/>
    <property type="match status" value="1"/>
</dbReference>
<sequence length="314" mass="36277">MKQIFLSKLTNLEEIHTYEPGVWINLVNPSQSESMEVADQYDIDIADLRASLDAEETSRISVEDNYTVIIVDVPILEERNNKTYYITIPLGILLTDNAIITISLQELPLLEVFTNQRQRNFFTFMKSRFVFQILYRNAGMYLTALRQIEKQSEIVEKRLHESTRNEELIELMELGKTIVYFQASLKTIERIVKKLISSSRILKKYEEDEDLLEDTLIDTQQALEMADIYGNILTGMSDAFASIIANNQNVIMKALALFTILLEIPTMVFSAYGMNVLGSSIPLSDNPFAFLYILIIAFLLIIPFIIYFIYKKWF</sequence>
<dbReference type="AlphaFoldDB" id="A0A0E4H4L1"/>
<dbReference type="Pfam" id="PF01544">
    <property type="entry name" value="CorA"/>
    <property type="match status" value="1"/>
</dbReference>
<dbReference type="Proteomes" id="UP000198604">
    <property type="component" value="Unassembled WGS sequence"/>
</dbReference>
<dbReference type="PANTHER" id="PTHR47891:SF2">
    <property type="entry name" value="MAGNESIUM AND COBALT TRANSPORTER"/>
    <property type="match status" value="1"/>
</dbReference>
<dbReference type="InterPro" id="IPR047199">
    <property type="entry name" value="CorA-like"/>
</dbReference>
<dbReference type="OrthoDB" id="9803416at2"/>
<dbReference type="GO" id="GO:0016020">
    <property type="term" value="C:membrane"/>
    <property type="evidence" value="ECO:0007669"/>
    <property type="project" value="UniProtKB-SubCell"/>
</dbReference>
<gene>
    <name evidence="7" type="ORF">BN1356_00698</name>
</gene>
<evidence type="ECO:0000313" key="7">
    <source>
        <dbReference type="EMBL" id="CQR24343.1"/>
    </source>
</evidence>
<dbReference type="CDD" id="cd12827">
    <property type="entry name" value="EcCorA_ZntB-like_u2"/>
    <property type="match status" value="1"/>
</dbReference>
<comment type="similarity">
    <text evidence="2">Belongs to the CorA metal ion transporter (MIT) (TC 1.A.35) family.</text>
</comment>
<dbReference type="RefSeq" id="WP_093650011.1">
    <property type="nucleotide sequence ID" value="NZ_CTEN01000001.1"/>
</dbReference>
<feature type="transmembrane region" description="Helical" evidence="6">
    <location>
        <begin position="254"/>
        <end position="277"/>
    </location>
</feature>
<evidence type="ECO:0000313" key="8">
    <source>
        <dbReference type="Proteomes" id="UP000198604"/>
    </source>
</evidence>
<keyword evidence="4 6" id="KW-1133">Transmembrane helix</keyword>
<proteinExistence type="inferred from homology"/>
<feature type="transmembrane region" description="Helical" evidence="6">
    <location>
        <begin position="289"/>
        <end position="310"/>
    </location>
</feature>
<name>A0A0E4H4L1_9STRE</name>
<evidence type="ECO:0000256" key="4">
    <source>
        <dbReference type="ARBA" id="ARBA00022989"/>
    </source>
</evidence>
<dbReference type="InterPro" id="IPR045863">
    <property type="entry name" value="CorA_TM1_TM2"/>
</dbReference>
<comment type="subcellular location">
    <subcellularLocation>
        <location evidence="1">Membrane</location>
        <topology evidence="1">Multi-pass membrane protein</topology>
    </subcellularLocation>
</comment>
<keyword evidence="3 6" id="KW-0812">Transmembrane</keyword>
<accession>A0A0E4H4L1</accession>
<evidence type="ECO:0000256" key="1">
    <source>
        <dbReference type="ARBA" id="ARBA00004141"/>
    </source>
</evidence>
<evidence type="ECO:0000256" key="6">
    <source>
        <dbReference type="SAM" id="Phobius"/>
    </source>
</evidence>
<dbReference type="EMBL" id="CTEN01000001">
    <property type="protein sequence ID" value="CQR24343.1"/>
    <property type="molecule type" value="Genomic_DNA"/>
</dbReference>
<dbReference type="SUPFAM" id="SSF144083">
    <property type="entry name" value="Magnesium transport protein CorA, transmembrane region"/>
    <property type="match status" value="1"/>
</dbReference>
<dbReference type="InterPro" id="IPR045861">
    <property type="entry name" value="CorA_cytoplasmic_dom"/>
</dbReference>
<evidence type="ECO:0000256" key="5">
    <source>
        <dbReference type="ARBA" id="ARBA00023136"/>
    </source>
</evidence>
<dbReference type="SUPFAM" id="SSF143865">
    <property type="entry name" value="CorA soluble domain-like"/>
    <property type="match status" value="1"/>
</dbReference>
<dbReference type="Gene3D" id="1.20.58.340">
    <property type="entry name" value="Magnesium transport protein CorA, transmembrane region"/>
    <property type="match status" value="2"/>
</dbReference>
<organism evidence="7 8">
    <name type="scientific">Streptococcus varani</name>
    <dbReference type="NCBI Taxonomy" id="1608583"/>
    <lineage>
        <taxon>Bacteria</taxon>
        <taxon>Bacillati</taxon>
        <taxon>Bacillota</taxon>
        <taxon>Bacilli</taxon>
        <taxon>Lactobacillales</taxon>
        <taxon>Streptococcaceae</taxon>
        <taxon>Streptococcus</taxon>
    </lineage>
</organism>
<evidence type="ECO:0000256" key="3">
    <source>
        <dbReference type="ARBA" id="ARBA00022692"/>
    </source>
</evidence>
<evidence type="ECO:0000256" key="2">
    <source>
        <dbReference type="ARBA" id="ARBA00009765"/>
    </source>
</evidence>
<keyword evidence="8" id="KW-1185">Reference proteome</keyword>
<protein>
    <submittedName>
        <fullName evidence="7">Mg2+ and Co2+ ABC transporter</fullName>
    </submittedName>
</protein>
<dbReference type="Gene3D" id="3.30.460.20">
    <property type="entry name" value="CorA soluble domain-like"/>
    <property type="match status" value="1"/>
</dbReference>
<keyword evidence="5 6" id="KW-0472">Membrane</keyword>
<dbReference type="STRING" id="1608583.BN1356_00698"/>
<dbReference type="GO" id="GO:0046873">
    <property type="term" value="F:metal ion transmembrane transporter activity"/>
    <property type="evidence" value="ECO:0007669"/>
    <property type="project" value="InterPro"/>
</dbReference>